<protein>
    <recommendedName>
        <fullName evidence="3">AAA+ ATPase domain-containing protein</fullName>
    </recommendedName>
</protein>
<dbReference type="Proteomes" id="UP001156881">
    <property type="component" value="Unassembled WGS sequence"/>
</dbReference>
<evidence type="ECO:0000256" key="2">
    <source>
        <dbReference type="SAM" id="MobiDB-lite"/>
    </source>
</evidence>
<dbReference type="Gene3D" id="1.20.58.760">
    <property type="entry name" value="Peptidase M41"/>
    <property type="match status" value="1"/>
</dbReference>
<feature type="domain" description="AAA+ ATPase" evidence="3">
    <location>
        <begin position="268"/>
        <end position="409"/>
    </location>
</feature>
<dbReference type="InterPro" id="IPR037219">
    <property type="entry name" value="Peptidase_M41-like"/>
</dbReference>
<dbReference type="EMBL" id="BSPG01000002">
    <property type="protein sequence ID" value="GLS42705.1"/>
    <property type="molecule type" value="Genomic_DNA"/>
</dbReference>
<dbReference type="SUPFAM" id="SSF52540">
    <property type="entry name" value="P-loop containing nucleoside triphosphate hydrolases"/>
    <property type="match status" value="1"/>
</dbReference>
<dbReference type="PROSITE" id="PS00674">
    <property type="entry name" value="AAA"/>
    <property type="match status" value="1"/>
</dbReference>
<dbReference type="InterPro" id="IPR000642">
    <property type="entry name" value="Peptidase_M41"/>
</dbReference>
<dbReference type="PANTHER" id="PTHR23076">
    <property type="entry name" value="METALLOPROTEASE M41 FTSH"/>
    <property type="match status" value="1"/>
</dbReference>
<accession>A0ABQ6CZ85</accession>
<dbReference type="InterPro" id="IPR003960">
    <property type="entry name" value="ATPase_AAA_CS"/>
</dbReference>
<dbReference type="SUPFAM" id="SSF140990">
    <property type="entry name" value="FtsH protease domain-like"/>
    <property type="match status" value="1"/>
</dbReference>
<dbReference type="Pfam" id="PF01434">
    <property type="entry name" value="Peptidase_M41"/>
    <property type="match status" value="1"/>
</dbReference>
<keyword evidence="5" id="KW-1185">Reference proteome</keyword>
<dbReference type="Gene3D" id="1.10.8.60">
    <property type="match status" value="1"/>
</dbReference>
<evidence type="ECO:0000313" key="4">
    <source>
        <dbReference type="EMBL" id="GLS42705.1"/>
    </source>
</evidence>
<organism evidence="4 5">
    <name type="scientific">Methylobacterium brachythecii</name>
    <dbReference type="NCBI Taxonomy" id="1176177"/>
    <lineage>
        <taxon>Bacteria</taxon>
        <taxon>Pseudomonadati</taxon>
        <taxon>Pseudomonadota</taxon>
        <taxon>Alphaproteobacteria</taxon>
        <taxon>Hyphomicrobiales</taxon>
        <taxon>Methylobacteriaceae</taxon>
        <taxon>Methylobacterium</taxon>
    </lineage>
</organism>
<keyword evidence="1" id="KW-0067">ATP-binding</keyword>
<dbReference type="PANTHER" id="PTHR23076:SF97">
    <property type="entry name" value="ATP-DEPENDENT ZINC METALLOPROTEASE YME1L1"/>
    <property type="match status" value="1"/>
</dbReference>
<dbReference type="Pfam" id="PF00004">
    <property type="entry name" value="AAA"/>
    <property type="match status" value="1"/>
</dbReference>
<proteinExistence type="inferred from homology"/>
<gene>
    <name evidence="4" type="ORF">GCM10007884_06900</name>
</gene>
<evidence type="ECO:0000256" key="1">
    <source>
        <dbReference type="RuleBase" id="RU003651"/>
    </source>
</evidence>
<comment type="similarity">
    <text evidence="1">Belongs to the AAA ATPase family.</text>
</comment>
<keyword evidence="1" id="KW-0547">Nucleotide-binding</keyword>
<dbReference type="Gene3D" id="3.40.50.300">
    <property type="entry name" value="P-loop containing nucleotide triphosphate hydrolases"/>
    <property type="match status" value="1"/>
</dbReference>
<dbReference type="SMART" id="SM00382">
    <property type="entry name" value="AAA"/>
    <property type="match status" value="1"/>
</dbReference>
<sequence>MLTLLRYRRRPAAVVDDPARSVIGPHVSTLEIALAVLLADAIATTPGLFDRLLWESPVVIVTAPDGEAEGVATLLKACFSAGRPPLVPPAERARARRNGIDPSAKLSARIAKAFGERPPSSSMDLELIARTSVRNPTTLFGVCRPGTETWLPELLRRLCEHRLTLGAFDPLALAVAVEAATGCRLEKLPSAEFAARVRPDDFDLAVHPSRGAEGSLARLEAILKPRRSDVSGPRLSELPGYGAAGEWGVQLAKDLRAYRDGALPWRDLDPAALLFGPAGTGKSLFARSLAREAELPFLSGSLAQWQSVGEAHLGTTLKAMREFFAAARRLAPAVALVDELDSFGDRATFLEHHKSYSIQIVNGLLECLDSGSGHEGIVLIGTTNYPSSIDPAILRSGRFDRQIEIGLPDPEGLAGILRHHLGSDLAGADLGEASRRAVGATGADCAAWVRRARATARRAGRAIDFADLLEQIGSGTEASVEFDRRIALHEAGHAVASYVLGYPVREVRLGSNAATGLGKTEISLATRHSTRPVLEDLLVCKLAGRCAEILCLGEASAGSVTDLADATRIAWNMNFEFGLGARLASADLLPPDPYERNVVEVALSRASEKATAVLQDRRDQLEAIADHLLRRRWLSFAEIEQVLDGVSAPGPGGMSETERESAESRPIPVPTISNRLQSEGVDDMP</sequence>
<dbReference type="InterPro" id="IPR003593">
    <property type="entry name" value="AAA+_ATPase"/>
</dbReference>
<name>A0ABQ6CZ85_9HYPH</name>
<feature type="region of interest" description="Disordered" evidence="2">
    <location>
        <begin position="645"/>
        <end position="685"/>
    </location>
</feature>
<evidence type="ECO:0000259" key="3">
    <source>
        <dbReference type="SMART" id="SM00382"/>
    </source>
</evidence>
<evidence type="ECO:0000313" key="5">
    <source>
        <dbReference type="Proteomes" id="UP001156881"/>
    </source>
</evidence>
<dbReference type="InterPro" id="IPR027417">
    <property type="entry name" value="P-loop_NTPase"/>
</dbReference>
<dbReference type="InterPro" id="IPR003959">
    <property type="entry name" value="ATPase_AAA_core"/>
</dbReference>
<dbReference type="CDD" id="cd19481">
    <property type="entry name" value="RecA-like_protease"/>
    <property type="match status" value="1"/>
</dbReference>
<reference evidence="5" key="1">
    <citation type="journal article" date="2019" name="Int. J. Syst. Evol. Microbiol.">
        <title>The Global Catalogue of Microorganisms (GCM) 10K type strain sequencing project: providing services to taxonomists for standard genome sequencing and annotation.</title>
        <authorList>
            <consortium name="The Broad Institute Genomics Platform"/>
            <consortium name="The Broad Institute Genome Sequencing Center for Infectious Disease"/>
            <person name="Wu L."/>
            <person name="Ma J."/>
        </authorList>
    </citation>
    <scope>NUCLEOTIDE SEQUENCE [LARGE SCALE GENOMIC DNA]</scope>
    <source>
        <strain evidence="5">NBRC 107710</strain>
    </source>
</reference>
<comment type="caution">
    <text evidence="4">The sequence shown here is derived from an EMBL/GenBank/DDBJ whole genome shotgun (WGS) entry which is preliminary data.</text>
</comment>